<evidence type="ECO:0000313" key="12">
    <source>
        <dbReference type="EMBL" id="CAD8425981.1"/>
    </source>
</evidence>
<evidence type="ECO:0000259" key="11">
    <source>
        <dbReference type="PROSITE" id="PS50011"/>
    </source>
</evidence>
<dbReference type="GO" id="GO:0005634">
    <property type="term" value="C:nucleus"/>
    <property type="evidence" value="ECO:0007669"/>
    <property type="project" value="TreeGrafter"/>
</dbReference>
<proteinExistence type="inferred from homology"/>
<keyword evidence="5" id="KW-0418">Kinase</keyword>
<evidence type="ECO:0000256" key="7">
    <source>
        <dbReference type="ARBA" id="ARBA00038543"/>
    </source>
</evidence>
<comment type="subunit">
    <text evidence="7">May form a complex composed of at least the catalytic subunit CRK2 and a cyclin.</text>
</comment>
<dbReference type="Pfam" id="PF00069">
    <property type="entry name" value="Pkinase"/>
    <property type="match status" value="1"/>
</dbReference>
<keyword evidence="6" id="KW-0067">ATP-binding</keyword>
<comment type="similarity">
    <text evidence="1">Belongs to the protein kinase superfamily. CMGC Ser/Thr protein kinase family. CDC2/CDKX subfamily.</text>
</comment>
<dbReference type="GO" id="GO:0000307">
    <property type="term" value="C:cyclin-dependent protein kinase holoenzyme complex"/>
    <property type="evidence" value="ECO:0007669"/>
    <property type="project" value="TreeGrafter"/>
</dbReference>
<dbReference type="InterPro" id="IPR011009">
    <property type="entry name" value="Kinase-like_dom_sf"/>
</dbReference>
<dbReference type="GO" id="GO:0032968">
    <property type="term" value="P:positive regulation of transcription elongation by RNA polymerase II"/>
    <property type="evidence" value="ECO:0007669"/>
    <property type="project" value="TreeGrafter"/>
</dbReference>
<evidence type="ECO:0000256" key="6">
    <source>
        <dbReference type="ARBA" id="ARBA00022840"/>
    </source>
</evidence>
<dbReference type="SMART" id="SM00220">
    <property type="entry name" value="S_TKc"/>
    <property type="match status" value="1"/>
</dbReference>
<feature type="domain" description="Protein kinase" evidence="11">
    <location>
        <begin position="1"/>
        <end position="160"/>
    </location>
</feature>
<accession>A0A7S0CL94</accession>
<dbReference type="InterPro" id="IPR000719">
    <property type="entry name" value="Prot_kinase_dom"/>
</dbReference>
<dbReference type="PROSITE" id="PS50011">
    <property type="entry name" value="PROTEIN_KINASE_DOM"/>
    <property type="match status" value="1"/>
</dbReference>
<evidence type="ECO:0000256" key="4">
    <source>
        <dbReference type="ARBA" id="ARBA00022741"/>
    </source>
</evidence>
<keyword evidence="4" id="KW-0547">Nucleotide-binding</keyword>
<evidence type="ECO:0000256" key="8">
    <source>
        <dbReference type="ARBA" id="ARBA00039612"/>
    </source>
</evidence>
<gene>
    <name evidence="12" type="ORF">PINE0816_LOCUS22141</name>
</gene>
<dbReference type="GO" id="GO:0008353">
    <property type="term" value="F:RNA polymerase II CTD heptapeptide repeat kinase activity"/>
    <property type="evidence" value="ECO:0007669"/>
    <property type="project" value="TreeGrafter"/>
</dbReference>
<dbReference type="Gene3D" id="1.10.510.10">
    <property type="entry name" value="Transferase(Phosphotransferase) domain 1"/>
    <property type="match status" value="1"/>
</dbReference>
<evidence type="ECO:0000256" key="3">
    <source>
        <dbReference type="ARBA" id="ARBA00022679"/>
    </source>
</evidence>
<evidence type="ECO:0000256" key="2">
    <source>
        <dbReference type="ARBA" id="ARBA00022527"/>
    </source>
</evidence>
<dbReference type="GO" id="GO:0005524">
    <property type="term" value="F:ATP binding"/>
    <property type="evidence" value="ECO:0007669"/>
    <property type="project" value="UniProtKB-KW"/>
</dbReference>
<dbReference type="InterPro" id="IPR050108">
    <property type="entry name" value="CDK"/>
</dbReference>
<keyword evidence="2" id="KW-0723">Serine/threonine-protein kinase</keyword>
<dbReference type="PANTHER" id="PTHR24056">
    <property type="entry name" value="CELL DIVISION PROTEIN KINASE"/>
    <property type="match status" value="1"/>
</dbReference>
<evidence type="ECO:0000256" key="5">
    <source>
        <dbReference type="ARBA" id="ARBA00022777"/>
    </source>
</evidence>
<evidence type="ECO:0000256" key="10">
    <source>
        <dbReference type="ARBA" id="ARBA00042858"/>
    </source>
</evidence>
<evidence type="ECO:0000256" key="9">
    <source>
        <dbReference type="ARBA" id="ARBA00041902"/>
    </source>
</evidence>
<dbReference type="PROSITE" id="PS00108">
    <property type="entry name" value="PROTEIN_KINASE_ST"/>
    <property type="match status" value="1"/>
</dbReference>
<dbReference type="InterPro" id="IPR008271">
    <property type="entry name" value="Ser/Thr_kinase_AS"/>
</dbReference>
<name>A0A7S0CL94_9STRA</name>
<dbReference type="EMBL" id="HBEL01047851">
    <property type="protein sequence ID" value="CAD8425981.1"/>
    <property type="molecule type" value="Transcribed_RNA"/>
</dbReference>
<dbReference type="PANTHER" id="PTHR24056:SF546">
    <property type="entry name" value="CYCLIN-DEPENDENT KINASE 12"/>
    <property type="match status" value="1"/>
</dbReference>
<sequence>MVFEYLEYDLTGILETREIRMSQDHIKSWSHQLLKGVHYMHTNKVIHRDLKASNLLISKSGRLKIADWGLARSWNDQMKRLTNRVITLWYRPPELLLGCTAYSPKIDMWSVGCIIAEMFRRSGFLRGQTEAEQLKLIFEKCGHPTPGDWPGKNLLCMILA</sequence>
<evidence type="ECO:0000256" key="1">
    <source>
        <dbReference type="ARBA" id="ARBA00006485"/>
    </source>
</evidence>
<organism evidence="12">
    <name type="scientific">Proboscia inermis</name>
    <dbReference type="NCBI Taxonomy" id="420281"/>
    <lineage>
        <taxon>Eukaryota</taxon>
        <taxon>Sar</taxon>
        <taxon>Stramenopiles</taxon>
        <taxon>Ochrophyta</taxon>
        <taxon>Bacillariophyta</taxon>
        <taxon>Coscinodiscophyceae</taxon>
        <taxon>Rhizosoleniophycidae</taxon>
        <taxon>Rhizosoleniales</taxon>
        <taxon>Rhizosoleniaceae</taxon>
        <taxon>Proboscia</taxon>
    </lineage>
</organism>
<dbReference type="SUPFAM" id="SSF56112">
    <property type="entry name" value="Protein kinase-like (PK-like)"/>
    <property type="match status" value="1"/>
</dbReference>
<keyword evidence="3" id="KW-0808">Transferase</keyword>
<dbReference type="AlphaFoldDB" id="A0A7S0CL94"/>
<protein>
    <recommendedName>
        <fullName evidence="8">Cyclin-dependent kinase 2 homolog</fullName>
    </recommendedName>
    <alternativeName>
        <fullName evidence="9">Cell division control protein 2 homolog</fullName>
    </alternativeName>
    <alternativeName>
        <fullName evidence="10">cdc2-related kinase 2</fullName>
    </alternativeName>
</protein>
<reference evidence="12" key="1">
    <citation type="submission" date="2021-01" db="EMBL/GenBank/DDBJ databases">
        <authorList>
            <person name="Corre E."/>
            <person name="Pelletier E."/>
            <person name="Niang G."/>
            <person name="Scheremetjew M."/>
            <person name="Finn R."/>
            <person name="Kale V."/>
            <person name="Holt S."/>
            <person name="Cochrane G."/>
            <person name="Meng A."/>
            <person name="Brown T."/>
            <person name="Cohen L."/>
        </authorList>
    </citation>
    <scope>NUCLEOTIDE SEQUENCE</scope>
    <source>
        <strain evidence="12">CCAP1064/1</strain>
    </source>
</reference>
<dbReference type="FunFam" id="1.10.510.10:FF:000624">
    <property type="entry name" value="Mitogen-activated protein kinase"/>
    <property type="match status" value="1"/>
</dbReference>